<organism evidence="10 11">
    <name type="scientific">Mytilus coruscus</name>
    <name type="common">Sea mussel</name>
    <dbReference type="NCBI Taxonomy" id="42192"/>
    <lineage>
        <taxon>Eukaryota</taxon>
        <taxon>Metazoa</taxon>
        <taxon>Spiralia</taxon>
        <taxon>Lophotrochozoa</taxon>
        <taxon>Mollusca</taxon>
        <taxon>Bivalvia</taxon>
        <taxon>Autobranchia</taxon>
        <taxon>Pteriomorphia</taxon>
        <taxon>Mytilida</taxon>
        <taxon>Mytiloidea</taxon>
        <taxon>Mytilidae</taxon>
        <taxon>Mytilinae</taxon>
        <taxon>Mytilus</taxon>
    </lineage>
</organism>
<dbReference type="OrthoDB" id="527990at2759"/>
<evidence type="ECO:0000256" key="4">
    <source>
        <dbReference type="ARBA" id="ARBA00022801"/>
    </source>
</evidence>
<feature type="binding site" evidence="8">
    <location>
        <position position="236"/>
    </location>
    <ligand>
        <name>Zn(2+)</name>
        <dbReference type="ChEBI" id="CHEBI:29105"/>
        <note>catalytic</note>
    </ligand>
</feature>
<dbReference type="Proteomes" id="UP000507470">
    <property type="component" value="Unassembled WGS sequence"/>
</dbReference>
<dbReference type="EMBL" id="CACVKT020001211">
    <property type="protein sequence ID" value="CAC5366040.1"/>
    <property type="molecule type" value="Genomic_DNA"/>
</dbReference>
<evidence type="ECO:0000313" key="11">
    <source>
        <dbReference type="Proteomes" id="UP000507470"/>
    </source>
</evidence>
<feature type="binding site" evidence="8">
    <location>
        <position position="232"/>
    </location>
    <ligand>
        <name>Zn(2+)</name>
        <dbReference type="ChEBI" id="CHEBI:29105"/>
        <note>catalytic</note>
    </ligand>
</feature>
<reference evidence="10 11" key="1">
    <citation type="submission" date="2020-06" db="EMBL/GenBank/DDBJ databases">
        <authorList>
            <person name="Li R."/>
            <person name="Bekaert M."/>
        </authorList>
    </citation>
    <scope>NUCLEOTIDE SEQUENCE [LARGE SCALE GENOMIC DNA]</scope>
    <source>
        <strain evidence="11">wild</strain>
    </source>
</reference>
<evidence type="ECO:0000256" key="3">
    <source>
        <dbReference type="ARBA" id="ARBA00022723"/>
    </source>
</evidence>
<comment type="cofactor">
    <cofactor evidence="8 9">
        <name>Zn(2+)</name>
        <dbReference type="ChEBI" id="CHEBI:29105"/>
    </cofactor>
    <text evidence="8 9">Binds 1 zinc ion per subunit.</text>
</comment>
<dbReference type="AlphaFoldDB" id="A0A6J8AF56"/>
<dbReference type="GO" id="GO:0046872">
    <property type="term" value="F:metal ion binding"/>
    <property type="evidence" value="ECO:0007669"/>
    <property type="project" value="UniProtKB-KW"/>
</dbReference>
<evidence type="ECO:0000313" key="10">
    <source>
        <dbReference type="EMBL" id="CAC5366040.1"/>
    </source>
</evidence>
<dbReference type="Gene3D" id="3.90.132.10">
    <property type="entry name" value="Leishmanolysin , domain 2"/>
    <property type="match status" value="1"/>
</dbReference>
<keyword evidence="11" id="KW-1185">Reference proteome</keyword>
<protein>
    <recommendedName>
        <fullName evidence="9">Leishmanolysin-like peptidase</fullName>
        <ecNumber evidence="9">3.4.24.-</ecNumber>
    </recommendedName>
</protein>
<dbReference type="GO" id="GO:0005737">
    <property type="term" value="C:cytoplasm"/>
    <property type="evidence" value="ECO:0007669"/>
    <property type="project" value="TreeGrafter"/>
</dbReference>
<dbReference type="PRINTS" id="PR00782">
    <property type="entry name" value="LSHMANOLYSIN"/>
</dbReference>
<keyword evidence="2 9" id="KW-0645">Protease</keyword>
<comment type="similarity">
    <text evidence="1 9">Belongs to the peptidase M8 family.</text>
</comment>
<dbReference type="Pfam" id="PF01457">
    <property type="entry name" value="Peptidase_M8"/>
    <property type="match status" value="2"/>
</dbReference>
<evidence type="ECO:0000256" key="6">
    <source>
        <dbReference type="ARBA" id="ARBA00023049"/>
    </source>
</evidence>
<keyword evidence="5 8" id="KW-0862">Zinc</keyword>
<sequence length="573" mass="65524">MDSLLVIIMALVIVQSSKENNHLTGAERSPGIQRQTLSYEVINVMNRNVTYQPIRIKVVYRDMYFELSVEDRERIIGIVIKAVGKISQLLSVFPVQKPILLKRSGCHKEWTTGPNKGRCKSIKRNYQSEFCMDTFRIPDYHLDGLYVWNELDQDPVRVVYTQGAGVNNTDFILYVDSVTTDVCGFNSVNKVLSYAKVCHVDQYDRPISGYINLCPHSIVNNIPEKMYKTLLHELFHTLGFSKTHFPYFKTCQIKDRSLDCQPLGLTIVEEVNGLVRIITPSVLRETQDHFGCTIETKYGAPLEGKFNNFTSHWDEVLMYGSIMSPDMGMPHVTFIDRITLALFEDSGWYKVDYSSADDYLWGKNMGCVDRSEFCLKHEDYICRNNSAVGCHYLHKDKGYCKQESNLSCRIYQPQPKGHCFIPRVPDFEEEIFGTSSLCFVSNLTSNYMEKTSILTGRCYLHKCSMNRDLLVKVHGSDWIDCPYGKLIRIRGYRGYIKCPSSKDIMCPELPDNIPISVTEFSNVIYYASTSTNMSSTDHNSIPSVSSGTNNNFSINISPSLFIFVYLITQYIVT</sequence>
<evidence type="ECO:0000256" key="2">
    <source>
        <dbReference type="ARBA" id="ARBA00022670"/>
    </source>
</evidence>
<name>A0A6J8AF56_MYTCO</name>
<evidence type="ECO:0000256" key="7">
    <source>
        <dbReference type="PIRSR" id="PIRSR601577-1"/>
    </source>
</evidence>
<feature type="chain" id="PRO_5027165959" description="Leishmanolysin-like peptidase" evidence="9">
    <location>
        <begin position="17"/>
        <end position="573"/>
    </location>
</feature>
<feature type="binding site" evidence="8">
    <location>
        <position position="312"/>
    </location>
    <ligand>
        <name>Zn(2+)</name>
        <dbReference type="ChEBI" id="CHEBI:29105"/>
        <note>catalytic</note>
    </ligand>
</feature>
<dbReference type="GO" id="GO:0007155">
    <property type="term" value="P:cell adhesion"/>
    <property type="evidence" value="ECO:0007669"/>
    <property type="project" value="InterPro"/>
</dbReference>
<dbReference type="InterPro" id="IPR001577">
    <property type="entry name" value="Peptidase_M8"/>
</dbReference>
<proteinExistence type="inferred from homology"/>
<evidence type="ECO:0000256" key="1">
    <source>
        <dbReference type="ARBA" id="ARBA00005860"/>
    </source>
</evidence>
<dbReference type="Gene3D" id="3.10.170.20">
    <property type="match status" value="1"/>
</dbReference>
<dbReference type="SUPFAM" id="SSF55486">
    <property type="entry name" value="Metalloproteases ('zincins'), catalytic domain"/>
    <property type="match status" value="1"/>
</dbReference>
<keyword evidence="9" id="KW-0732">Signal</keyword>
<feature type="signal peptide" evidence="9">
    <location>
        <begin position="1"/>
        <end position="16"/>
    </location>
</feature>
<feature type="active site" evidence="7">
    <location>
        <position position="233"/>
    </location>
</feature>
<dbReference type="GO" id="GO:0004222">
    <property type="term" value="F:metalloendopeptidase activity"/>
    <property type="evidence" value="ECO:0007669"/>
    <property type="project" value="UniProtKB-UniRule"/>
</dbReference>
<accession>A0A6J8AF56</accession>
<keyword evidence="6 8" id="KW-0482">Metalloprotease</keyword>
<evidence type="ECO:0000256" key="5">
    <source>
        <dbReference type="ARBA" id="ARBA00022833"/>
    </source>
</evidence>
<evidence type="ECO:0000256" key="8">
    <source>
        <dbReference type="PIRSR" id="PIRSR601577-2"/>
    </source>
</evidence>
<dbReference type="PANTHER" id="PTHR10942">
    <property type="entry name" value="LEISHMANOLYSIN-LIKE PEPTIDASE"/>
    <property type="match status" value="1"/>
</dbReference>
<keyword evidence="4 9" id="KW-0378">Hydrolase</keyword>
<evidence type="ECO:0000256" key="9">
    <source>
        <dbReference type="RuleBase" id="RU366077"/>
    </source>
</evidence>
<gene>
    <name evidence="10" type="ORF">MCOR_6496</name>
</gene>
<dbReference type="GO" id="GO:0006508">
    <property type="term" value="P:proteolysis"/>
    <property type="evidence" value="ECO:0007669"/>
    <property type="project" value="UniProtKB-KW"/>
</dbReference>
<dbReference type="GO" id="GO:0016020">
    <property type="term" value="C:membrane"/>
    <property type="evidence" value="ECO:0007669"/>
    <property type="project" value="InterPro"/>
</dbReference>
<dbReference type="EC" id="3.4.24.-" evidence="9"/>
<dbReference type="PANTHER" id="PTHR10942:SF6">
    <property type="entry name" value="CILIATED LEFT-RIGHT ORGANIZER METALLOPEPTIDASE"/>
    <property type="match status" value="1"/>
</dbReference>
<keyword evidence="3 8" id="KW-0479">Metal-binding</keyword>